<dbReference type="OrthoDB" id="5124470at2"/>
<evidence type="ECO:0000313" key="2">
    <source>
        <dbReference type="EMBL" id="VEG51395.1"/>
    </source>
</evidence>
<gene>
    <name evidence="2" type="ORF">NCTC10437_00503</name>
</gene>
<keyword evidence="3" id="KW-1185">Reference proteome</keyword>
<dbReference type="RefSeq" id="WP_048633284.1">
    <property type="nucleotide sequence ID" value="NZ_CVQQ01000010.1"/>
</dbReference>
<dbReference type="EMBL" id="LR134356">
    <property type="protein sequence ID" value="VEG51395.1"/>
    <property type="molecule type" value="Genomic_DNA"/>
</dbReference>
<dbReference type="STRING" id="1791.GCA_001049355_03400"/>
<dbReference type="Proteomes" id="UP000279306">
    <property type="component" value="Chromosome"/>
</dbReference>
<dbReference type="KEGG" id="mauu:NCTC10437_00503"/>
<evidence type="ECO:0000313" key="3">
    <source>
        <dbReference type="Proteomes" id="UP000279306"/>
    </source>
</evidence>
<accession>A0A448IG00</accession>
<organism evidence="2 3">
    <name type="scientific">Mycolicibacterium aurum</name>
    <name type="common">Mycobacterium aurum</name>
    <dbReference type="NCBI Taxonomy" id="1791"/>
    <lineage>
        <taxon>Bacteria</taxon>
        <taxon>Bacillati</taxon>
        <taxon>Actinomycetota</taxon>
        <taxon>Actinomycetes</taxon>
        <taxon>Mycobacteriales</taxon>
        <taxon>Mycobacteriaceae</taxon>
        <taxon>Mycolicibacterium</taxon>
    </lineage>
</organism>
<proteinExistence type="predicted"/>
<name>A0A448IG00_MYCAU</name>
<dbReference type="AlphaFoldDB" id="A0A448IG00"/>
<sequence length="175" mass="18865">MQTYTNILGGSLRASGSVPSLVNMEISATYWHTWASAHTFSQAITTIKPGYMVQISSAHRVYGDCTITLGNTTARINDVYFNSRNPNMPAAYVVTEQTIPATQLDVPVSAALSISPNTVDADLARVERQLGIRSRATIGHLMATFWPHDGELKNSPHAPGKTPATVALRSSHSAK</sequence>
<feature type="region of interest" description="Disordered" evidence="1">
    <location>
        <begin position="152"/>
        <end position="175"/>
    </location>
</feature>
<protein>
    <submittedName>
        <fullName evidence="2">LuxR family transcriptional regulator</fullName>
    </submittedName>
</protein>
<evidence type="ECO:0000256" key="1">
    <source>
        <dbReference type="SAM" id="MobiDB-lite"/>
    </source>
</evidence>
<reference evidence="2 3" key="1">
    <citation type="submission" date="2018-12" db="EMBL/GenBank/DDBJ databases">
        <authorList>
            <consortium name="Pathogen Informatics"/>
        </authorList>
    </citation>
    <scope>NUCLEOTIDE SEQUENCE [LARGE SCALE GENOMIC DNA]</scope>
    <source>
        <strain evidence="2 3">NCTC10437</strain>
    </source>
</reference>